<evidence type="ECO:0000313" key="3">
    <source>
        <dbReference type="EMBL" id="KAK6957523.1"/>
    </source>
</evidence>
<keyword evidence="4" id="KW-1185">Reference proteome</keyword>
<keyword evidence="2" id="KW-1133">Transmembrane helix</keyword>
<keyword evidence="2" id="KW-0812">Transmembrane</keyword>
<feature type="transmembrane region" description="Helical" evidence="2">
    <location>
        <begin position="97"/>
        <end position="123"/>
    </location>
</feature>
<organism evidence="3 4">
    <name type="scientific">Daldinia eschscholtzii</name>
    <dbReference type="NCBI Taxonomy" id="292717"/>
    <lineage>
        <taxon>Eukaryota</taxon>
        <taxon>Fungi</taxon>
        <taxon>Dikarya</taxon>
        <taxon>Ascomycota</taxon>
        <taxon>Pezizomycotina</taxon>
        <taxon>Sordariomycetes</taxon>
        <taxon>Xylariomycetidae</taxon>
        <taxon>Xylariales</taxon>
        <taxon>Hypoxylaceae</taxon>
        <taxon>Daldinia</taxon>
    </lineage>
</organism>
<evidence type="ECO:0000256" key="2">
    <source>
        <dbReference type="SAM" id="Phobius"/>
    </source>
</evidence>
<proteinExistence type="predicted"/>
<dbReference type="Proteomes" id="UP001369815">
    <property type="component" value="Unassembled WGS sequence"/>
</dbReference>
<keyword evidence="2" id="KW-0472">Membrane</keyword>
<name>A0AAX6MYM3_9PEZI</name>
<evidence type="ECO:0000313" key="4">
    <source>
        <dbReference type="Proteomes" id="UP001369815"/>
    </source>
</evidence>
<reference evidence="3 4" key="1">
    <citation type="journal article" date="2024" name="Front Chem Biol">
        <title>Unveiling the potential of Daldinia eschscholtzii MFLUCC 19-0629 through bioactivity and bioinformatics studies for enhanced sustainable agriculture production.</title>
        <authorList>
            <person name="Brooks S."/>
            <person name="Weaver J.A."/>
            <person name="Klomchit A."/>
            <person name="Alharthi S.A."/>
            <person name="Onlamun T."/>
            <person name="Nurani R."/>
            <person name="Vong T.K."/>
            <person name="Alberti F."/>
            <person name="Greco C."/>
        </authorList>
    </citation>
    <scope>NUCLEOTIDE SEQUENCE [LARGE SCALE GENOMIC DNA]</scope>
    <source>
        <strain evidence="3">MFLUCC 19-0629</strain>
    </source>
</reference>
<evidence type="ECO:0000256" key="1">
    <source>
        <dbReference type="SAM" id="MobiDB-lite"/>
    </source>
</evidence>
<sequence>MSAKFSTARQYDEAPELIPQNFPEVHHPPAVPEVASTYGQPTPATPVKPEETTNSSIGYTGFAPVEHPPPPSTYTYDYQTGYGPTIPSEHGKSPQRILGCSVLVFILSIIIALLSTAVIGLAAGTGVEASRANDAESRLAALSASPATVTVTAPGPTATDSSTIDKGCSTNSAGITGTTYESQFFSNPTFKIYCNSDAPNDPLMSLFVGNFDDCIDACASYTFYMPTDFASNSTSRNSTCAAVSFIPAWTNRTFAYDGDAPGNCYLKPGPQNQTALNNPNIGGSAVHAAILDTQS</sequence>
<gene>
    <name evidence="3" type="ORF">Daesc_000310</name>
</gene>
<comment type="caution">
    <text evidence="3">The sequence shown here is derived from an EMBL/GenBank/DDBJ whole genome shotgun (WGS) entry which is preliminary data.</text>
</comment>
<dbReference type="EMBL" id="JBANMG010000001">
    <property type="protein sequence ID" value="KAK6957523.1"/>
    <property type="molecule type" value="Genomic_DNA"/>
</dbReference>
<dbReference type="AlphaFoldDB" id="A0AAX6MYM3"/>
<accession>A0AAX6MYM3</accession>
<protein>
    <submittedName>
        <fullName evidence="3">Uncharacterized protein</fullName>
    </submittedName>
</protein>
<feature type="region of interest" description="Disordered" evidence="1">
    <location>
        <begin position="1"/>
        <end position="80"/>
    </location>
</feature>